<dbReference type="RefSeq" id="WP_066835486.1">
    <property type="nucleotide sequence ID" value="NZ_JACJIQ010000007.1"/>
</dbReference>
<dbReference type="SMART" id="SM00471">
    <property type="entry name" value="HDc"/>
    <property type="match status" value="1"/>
</dbReference>
<dbReference type="Pfam" id="PF01966">
    <property type="entry name" value="HD"/>
    <property type="match status" value="1"/>
</dbReference>
<organism evidence="2 3">
    <name type="scientific">Rufibacter quisquiliarum</name>
    <dbReference type="NCBI Taxonomy" id="1549639"/>
    <lineage>
        <taxon>Bacteria</taxon>
        <taxon>Pseudomonadati</taxon>
        <taxon>Bacteroidota</taxon>
        <taxon>Cytophagia</taxon>
        <taxon>Cytophagales</taxon>
        <taxon>Hymenobacteraceae</taxon>
        <taxon>Rufibacter</taxon>
    </lineage>
</organism>
<dbReference type="PANTHER" id="PTHR33594">
    <property type="entry name" value="SUPERFAMILY HYDROLASE, PUTATIVE (AFU_ORTHOLOGUE AFUA_1G03035)-RELATED"/>
    <property type="match status" value="1"/>
</dbReference>
<dbReference type="Gene3D" id="1.10.472.50">
    <property type="entry name" value="HD-domain/PDEase-like"/>
    <property type="match status" value="1"/>
</dbReference>
<dbReference type="SUPFAM" id="SSF109604">
    <property type="entry name" value="HD-domain/PDEase-like"/>
    <property type="match status" value="1"/>
</dbReference>
<evidence type="ECO:0000313" key="3">
    <source>
        <dbReference type="Proteomes" id="UP000563094"/>
    </source>
</evidence>
<feature type="domain" description="HD" evidence="1">
    <location>
        <begin position="26"/>
        <end position="129"/>
    </location>
</feature>
<dbReference type="CDD" id="cd00077">
    <property type="entry name" value="HDc"/>
    <property type="match status" value="1"/>
</dbReference>
<dbReference type="PROSITE" id="PS51831">
    <property type="entry name" value="HD"/>
    <property type="match status" value="1"/>
</dbReference>
<reference evidence="2 3" key="1">
    <citation type="submission" date="2020-08" db="EMBL/GenBank/DDBJ databases">
        <title>Genomic Encyclopedia of Type Strains, Phase IV (KMG-IV): sequencing the most valuable type-strain genomes for metagenomic binning, comparative biology and taxonomic classification.</title>
        <authorList>
            <person name="Goeker M."/>
        </authorList>
    </citation>
    <scope>NUCLEOTIDE SEQUENCE [LARGE SCALE GENOMIC DNA]</scope>
    <source>
        <strain evidence="2 3">DSM 29854</strain>
    </source>
</reference>
<protein>
    <recommendedName>
        <fullName evidence="1">HD domain-containing protein</fullName>
    </recommendedName>
</protein>
<dbReference type="EMBL" id="JACJIQ010000007">
    <property type="protein sequence ID" value="MBA9077378.1"/>
    <property type="molecule type" value="Genomic_DNA"/>
</dbReference>
<dbReference type="InterPro" id="IPR003607">
    <property type="entry name" value="HD/PDEase_dom"/>
</dbReference>
<dbReference type="Gene3D" id="1.20.58.1910">
    <property type="match status" value="1"/>
</dbReference>
<evidence type="ECO:0000259" key="1">
    <source>
        <dbReference type="PROSITE" id="PS51831"/>
    </source>
</evidence>
<name>A0A839GSH8_9BACT</name>
<sequence>MNAEVLVEKTARYVERLFTGEGSGHDWWHIRRVWQNARAIGQKEGADLTVVQLGALLHDIADWKFHGGDEEAGPTAAAAWLRSLGAAEDLVQPICQIIREVTFKGAGVSTMPSTLEAQVVQDADRLDAIGAIGIGRAFAYGGYKGREMYNPAIAPELHATFEAYKTNQAPTLNHFYEKLFLLKDRLNTPSGKQMAQERHDFMEAFVGRFLAEWHGSDPAPESFQIPISINHSL</sequence>
<proteinExistence type="predicted"/>
<dbReference type="PANTHER" id="PTHR33594:SF1">
    <property type="entry name" value="HD_PDEASE DOMAIN-CONTAINING PROTEIN"/>
    <property type="match status" value="1"/>
</dbReference>
<dbReference type="AlphaFoldDB" id="A0A839GSH8"/>
<evidence type="ECO:0000313" key="2">
    <source>
        <dbReference type="EMBL" id="MBA9077378.1"/>
    </source>
</evidence>
<keyword evidence="3" id="KW-1185">Reference proteome</keyword>
<comment type="caution">
    <text evidence="2">The sequence shown here is derived from an EMBL/GenBank/DDBJ whole genome shotgun (WGS) entry which is preliminary data.</text>
</comment>
<gene>
    <name evidence="2" type="ORF">FHS90_002091</name>
</gene>
<dbReference type="Proteomes" id="UP000563094">
    <property type="component" value="Unassembled WGS sequence"/>
</dbReference>
<accession>A0A839GSH8</accession>
<dbReference type="InterPro" id="IPR006674">
    <property type="entry name" value="HD_domain"/>
</dbReference>